<dbReference type="EMBL" id="JAQQWP010000001">
    <property type="protein sequence ID" value="KAK8132410.1"/>
    <property type="molecule type" value="Genomic_DNA"/>
</dbReference>
<comment type="caution">
    <text evidence="1">The sequence shown here is derived from an EMBL/GenBank/DDBJ whole genome shotgun (WGS) entry which is preliminary data.</text>
</comment>
<reference evidence="1 2" key="1">
    <citation type="submission" date="2023-01" db="EMBL/GenBank/DDBJ databases">
        <title>Analysis of 21 Apiospora genomes using comparative genomics revels a genus with tremendous synthesis potential of carbohydrate active enzymes and secondary metabolites.</title>
        <authorList>
            <person name="Sorensen T."/>
        </authorList>
    </citation>
    <scope>NUCLEOTIDE SEQUENCE [LARGE SCALE GENOMIC DNA]</scope>
    <source>
        <strain evidence="1 2">CBS 117206</strain>
    </source>
</reference>
<protein>
    <submittedName>
        <fullName evidence="1">Uncharacterized protein</fullName>
    </submittedName>
</protein>
<organism evidence="1 2">
    <name type="scientific">Apiospora kogelbergensis</name>
    <dbReference type="NCBI Taxonomy" id="1337665"/>
    <lineage>
        <taxon>Eukaryota</taxon>
        <taxon>Fungi</taxon>
        <taxon>Dikarya</taxon>
        <taxon>Ascomycota</taxon>
        <taxon>Pezizomycotina</taxon>
        <taxon>Sordariomycetes</taxon>
        <taxon>Xylariomycetidae</taxon>
        <taxon>Amphisphaeriales</taxon>
        <taxon>Apiosporaceae</taxon>
        <taxon>Apiospora</taxon>
    </lineage>
</organism>
<dbReference type="Proteomes" id="UP001392437">
    <property type="component" value="Unassembled WGS sequence"/>
</dbReference>
<evidence type="ECO:0000313" key="2">
    <source>
        <dbReference type="Proteomes" id="UP001392437"/>
    </source>
</evidence>
<dbReference type="AlphaFoldDB" id="A0AAW0RBW7"/>
<proteinExistence type="predicted"/>
<sequence>MCPSKALRRVCQGCRTITHQQQFEISCPTARKQRFAVRSDCPYYHRENIDINNFVCDSCVKGIGWDREMMRS</sequence>
<gene>
    <name evidence="1" type="ORF">PG999_000583</name>
</gene>
<name>A0AAW0RBW7_9PEZI</name>
<accession>A0AAW0RBW7</accession>
<evidence type="ECO:0000313" key="1">
    <source>
        <dbReference type="EMBL" id="KAK8132410.1"/>
    </source>
</evidence>
<keyword evidence="2" id="KW-1185">Reference proteome</keyword>